<keyword evidence="1" id="KW-0812">Transmembrane</keyword>
<evidence type="ECO:0000256" key="1">
    <source>
        <dbReference type="SAM" id="Phobius"/>
    </source>
</evidence>
<feature type="transmembrane region" description="Helical" evidence="1">
    <location>
        <begin position="114"/>
        <end position="136"/>
    </location>
</feature>
<evidence type="ECO:0000313" key="3">
    <source>
        <dbReference type="Proteomes" id="UP001228905"/>
    </source>
</evidence>
<dbReference type="Pfam" id="PF14108">
    <property type="entry name" value="ABA4-like"/>
    <property type="match status" value="1"/>
</dbReference>
<evidence type="ECO:0000313" key="2">
    <source>
        <dbReference type="EMBL" id="MDQ0465662.1"/>
    </source>
</evidence>
<comment type="caution">
    <text evidence="2">The sequence shown here is derived from an EMBL/GenBank/DDBJ whole genome shotgun (WGS) entry which is preliminary data.</text>
</comment>
<dbReference type="RefSeq" id="WP_307351170.1">
    <property type="nucleotide sequence ID" value="NZ_JAUSVS010000007.1"/>
</dbReference>
<evidence type="ECO:0008006" key="4">
    <source>
        <dbReference type="Google" id="ProtNLM"/>
    </source>
</evidence>
<name>A0ABU0IXI1_9CAUL</name>
<gene>
    <name evidence="2" type="ORF">QO010_003451</name>
</gene>
<dbReference type="InterPro" id="IPR025461">
    <property type="entry name" value="ABA4-like"/>
</dbReference>
<accession>A0ABU0IXI1</accession>
<feature type="transmembrane region" description="Helical" evidence="1">
    <location>
        <begin position="83"/>
        <end position="102"/>
    </location>
</feature>
<keyword evidence="3" id="KW-1185">Reference proteome</keyword>
<sequence>MNYAQLFGIANLIALVTWAALALARFVTPLRRFVDPAASYWVPALFAAGYVWLIAPGFVGVLQHNSFGSLAGVATLFADPRNLLAAWVHILAFDLFVGGWIARKSAEENISAFLVVPILLFTFMFGPGGYLTFMLVRLAMRKGAP</sequence>
<feature type="transmembrane region" description="Helical" evidence="1">
    <location>
        <begin position="40"/>
        <end position="62"/>
    </location>
</feature>
<keyword evidence="1" id="KW-1133">Transmembrane helix</keyword>
<dbReference type="EMBL" id="JAUSVS010000007">
    <property type="protein sequence ID" value="MDQ0465662.1"/>
    <property type="molecule type" value="Genomic_DNA"/>
</dbReference>
<proteinExistence type="predicted"/>
<organism evidence="2 3">
    <name type="scientific">Caulobacter ginsengisoli</name>
    <dbReference type="NCBI Taxonomy" id="400775"/>
    <lineage>
        <taxon>Bacteria</taxon>
        <taxon>Pseudomonadati</taxon>
        <taxon>Pseudomonadota</taxon>
        <taxon>Alphaproteobacteria</taxon>
        <taxon>Caulobacterales</taxon>
        <taxon>Caulobacteraceae</taxon>
        <taxon>Caulobacter</taxon>
    </lineage>
</organism>
<keyword evidence="1" id="KW-0472">Membrane</keyword>
<reference evidence="2 3" key="1">
    <citation type="submission" date="2023-07" db="EMBL/GenBank/DDBJ databases">
        <title>Genomic Encyclopedia of Type Strains, Phase IV (KMG-IV): sequencing the most valuable type-strain genomes for metagenomic binning, comparative biology and taxonomic classification.</title>
        <authorList>
            <person name="Goeker M."/>
        </authorList>
    </citation>
    <scope>NUCLEOTIDE SEQUENCE [LARGE SCALE GENOMIC DNA]</scope>
    <source>
        <strain evidence="2 3">DSM 18695</strain>
    </source>
</reference>
<protein>
    <recommendedName>
        <fullName evidence="4">DUF4281 domain-containing protein</fullName>
    </recommendedName>
</protein>
<dbReference type="Proteomes" id="UP001228905">
    <property type="component" value="Unassembled WGS sequence"/>
</dbReference>